<proteinExistence type="predicted"/>
<evidence type="ECO:0000313" key="2">
    <source>
        <dbReference type="EMBL" id="NDK90074.1"/>
    </source>
</evidence>
<dbReference type="RefSeq" id="WP_020790462.1">
    <property type="nucleotide sequence ID" value="NZ_JAADZU010000029.1"/>
</dbReference>
<feature type="signal peptide" evidence="1">
    <location>
        <begin position="1"/>
        <end position="27"/>
    </location>
</feature>
<protein>
    <submittedName>
        <fullName evidence="2">Uncharacterized protein</fullName>
    </submittedName>
</protein>
<keyword evidence="1" id="KW-0732">Signal</keyword>
<evidence type="ECO:0000256" key="1">
    <source>
        <dbReference type="SAM" id="SignalP"/>
    </source>
</evidence>
<organism evidence="2 3">
    <name type="scientific">Gordonia desulfuricans</name>
    <dbReference type="NCBI Taxonomy" id="89051"/>
    <lineage>
        <taxon>Bacteria</taxon>
        <taxon>Bacillati</taxon>
        <taxon>Actinomycetota</taxon>
        <taxon>Actinomycetes</taxon>
        <taxon>Mycobacteriales</taxon>
        <taxon>Gordoniaceae</taxon>
        <taxon>Gordonia</taxon>
    </lineage>
</organism>
<dbReference type="Proteomes" id="UP000466307">
    <property type="component" value="Unassembled WGS sequence"/>
</dbReference>
<name>A0A7K3LP90_9ACTN</name>
<reference evidence="2 3" key="1">
    <citation type="submission" date="2020-01" db="EMBL/GenBank/DDBJ databases">
        <title>Investigation of new actinobacteria for the biodesulphurisation of diesel fuel.</title>
        <authorList>
            <person name="Athi Narayanan S.M."/>
        </authorList>
    </citation>
    <scope>NUCLEOTIDE SEQUENCE [LARGE SCALE GENOMIC DNA]</scope>
    <source>
        <strain evidence="2 3">213E</strain>
    </source>
</reference>
<dbReference type="PROSITE" id="PS51257">
    <property type="entry name" value="PROKAR_LIPOPROTEIN"/>
    <property type="match status" value="1"/>
</dbReference>
<gene>
    <name evidence="2" type="ORF">GYA93_10840</name>
</gene>
<comment type="caution">
    <text evidence="2">The sequence shown here is derived from an EMBL/GenBank/DDBJ whole genome shotgun (WGS) entry which is preliminary data.</text>
</comment>
<feature type="chain" id="PRO_5029502695" evidence="1">
    <location>
        <begin position="28"/>
        <end position="126"/>
    </location>
</feature>
<evidence type="ECO:0000313" key="3">
    <source>
        <dbReference type="Proteomes" id="UP000466307"/>
    </source>
</evidence>
<keyword evidence="3" id="KW-1185">Reference proteome</keyword>
<dbReference type="AlphaFoldDB" id="A0A7K3LP90"/>
<dbReference type="EMBL" id="JAADZU010000029">
    <property type="protein sequence ID" value="NDK90074.1"/>
    <property type="molecule type" value="Genomic_DNA"/>
</dbReference>
<sequence>MMMNRGIVAGVLGAGLLLGATACSQPAADDSSLSTSMPTLQLAAQGDQIRWCAINPVYSATYYVMVTGVPTGSVCGQGSEITQAEFDDLDLQEICTVTLPGGGTVEAFANERKASARLAQIYCDNA</sequence>
<accession>A0A7K3LP90</accession>